<dbReference type="GO" id="GO:0005765">
    <property type="term" value="C:lysosomal membrane"/>
    <property type="evidence" value="ECO:0007669"/>
    <property type="project" value="UniProtKB-SubCell"/>
</dbReference>
<comment type="subcellular location">
    <subcellularLocation>
        <location evidence="1">Cytoplasmic granule</location>
    </subcellularLocation>
    <subcellularLocation>
        <location evidence="15">Early endosome membrane</location>
        <topology evidence="15">Single-pass type IV membrane protein</topology>
    </subcellularLocation>
    <subcellularLocation>
        <location evidence="16">Late endosome membrane</location>
        <topology evidence="16">Single-pass type IV membrane protein</topology>
    </subcellularLocation>
    <subcellularLocation>
        <location evidence="2">Lysosome membrane</location>
    </subcellularLocation>
    <subcellularLocation>
        <location evidence="17">Recycling endosome membrane</location>
        <topology evidence="17">Single-pass type IV membrane protein</topology>
    </subcellularLocation>
</comment>
<keyword evidence="4" id="KW-0813">Transport</keyword>
<dbReference type="GO" id="GO:0006886">
    <property type="term" value="P:intracellular protein transport"/>
    <property type="evidence" value="ECO:0007669"/>
    <property type="project" value="InterPro"/>
</dbReference>
<evidence type="ECO:0000256" key="15">
    <source>
        <dbReference type="ARBA" id="ARBA00037832"/>
    </source>
</evidence>
<feature type="domain" description="T-SNARE coiled-coil homology" evidence="21">
    <location>
        <begin position="131"/>
        <end position="198"/>
    </location>
</feature>
<dbReference type="GO" id="GO:0005789">
    <property type="term" value="C:endoplasmic reticulum membrane"/>
    <property type="evidence" value="ECO:0007669"/>
    <property type="project" value="TreeGrafter"/>
</dbReference>
<dbReference type="GO" id="GO:0005484">
    <property type="term" value="F:SNAP receptor activity"/>
    <property type="evidence" value="ECO:0007669"/>
    <property type="project" value="TreeGrafter"/>
</dbReference>
<dbReference type="PANTHER" id="PTHR21230:SF89">
    <property type="entry name" value="VESICLE TRANSPORT THROUGH INTERACTION WITH T-SNARES HOMOLOG 1B"/>
    <property type="match status" value="1"/>
</dbReference>
<evidence type="ECO:0000256" key="5">
    <source>
        <dbReference type="ARBA" id="ARBA00022481"/>
    </source>
</evidence>
<dbReference type="Pfam" id="PF12352">
    <property type="entry name" value="V-SNARE_C"/>
    <property type="match status" value="1"/>
</dbReference>
<dbReference type="GO" id="GO:0000149">
    <property type="term" value="F:SNARE binding"/>
    <property type="evidence" value="ECO:0007669"/>
    <property type="project" value="TreeGrafter"/>
</dbReference>
<proteinExistence type="inferred from homology"/>
<evidence type="ECO:0000256" key="8">
    <source>
        <dbReference type="ARBA" id="ARBA00022753"/>
    </source>
</evidence>
<keyword evidence="22" id="KW-1185">Reference proteome</keyword>
<keyword evidence="11" id="KW-0007">Acetylation</keyword>
<keyword evidence="7" id="KW-0812">Transmembrane</keyword>
<evidence type="ECO:0000256" key="1">
    <source>
        <dbReference type="ARBA" id="ARBA00004463"/>
    </source>
</evidence>
<protein>
    <recommendedName>
        <fullName evidence="19">Vesicle transport through interaction with t-SNAREs homolog 1B</fullName>
    </recommendedName>
</protein>
<evidence type="ECO:0000256" key="7">
    <source>
        <dbReference type="ARBA" id="ARBA00022692"/>
    </source>
</evidence>
<dbReference type="GO" id="GO:0048280">
    <property type="term" value="P:vesicle fusion with Golgi apparatus"/>
    <property type="evidence" value="ECO:0007669"/>
    <property type="project" value="TreeGrafter"/>
</dbReference>
<accession>A0A3Q7P5L7</accession>
<comment type="subunit">
    <text evidence="18">Forms a SNARE complex with STX7, STX8 and VAMP8 which functions in the homotypic fusion of late endosomes. Component of the SNARE complex composed of STX7, STX8, VAMP7 and VIT1B that is required for heterotypic fusion of late endosomes with lysosomes. May interact with STX17. Interacts with CLINT1.</text>
</comment>
<comment type="similarity">
    <text evidence="3">Belongs to the VTI1 family.</text>
</comment>
<keyword evidence="14" id="KW-0458">Lysosome</keyword>
<dbReference type="FunFam" id="1.20.5.110:FF:000002">
    <property type="entry name" value="Vesicle transport through interaction with t-SNAREsB"/>
    <property type="match status" value="1"/>
</dbReference>
<keyword evidence="10" id="KW-1133">Transmembrane helix</keyword>
<dbReference type="SMART" id="SM00397">
    <property type="entry name" value="t_SNARE"/>
    <property type="match status" value="1"/>
</dbReference>
<dbReference type="SUPFAM" id="SSF47661">
    <property type="entry name" value="t-snare proteins"/>
    <property type="match status" value="1"/>
</dbReference>
<evidence type="ECO:0000256" key="17">
    <source>
        <dbReference type="ARBA" id="ARBA00043941"/>
    </source>
</evidence>
<evidence type="ECO:0000256" key="11">
    <source>
        <dbReference type="ARBA" id="ARBA00022990"/>
    </source>
</evidence>
<dbReference type="GO" id="GO:0016236">
    <property type="term" value="P:macroautophagy"/>
    <property type="evidence" value="ECO:0007669"/>
    <property type="project" value="TreeGrafter"/>
</dbReference>
<dbReference type="GO" id="GO:0031201">
    <property type="term" value="C:SNARE complex"/>
    <property type="evidence" value="ECO:0007669"/>
    <property type="project" value="TreeGrafter"/>
</dbReference>
<dbReference type="GO" id="GO:0005829">
    <property type="term" value="C:cytosol"/>
    <property type="evidence" value="ECO:0007669"/>
    <property type="project" value="GOC"/>
</dbReference>
<evidence type="ECO:0000256" key="2">
    <source>
        <dbReference type="ARBA" id="ARBA00004656"/>
    </source>
</evidence>
<dbReference type="FunFam" id="1.20.58.400:FF:000003">
    <property type="entry name" value="Vesicle transport through interaction with t-SNAREs homolog 1B"/>
    <property type="match status" value="1"/>
</dbReference>
<dbReference type="InterPro" id="IPR010989">
    <property type="entry name" value="SNARE"/>
</dbReference>
<evidence type="ECO:0000256" key="19">
    <source>
        <dbReference type="ARBA" id="ARBA00071592"/>
    </source>
</evidence>
<evidence type="ECO:0000256" key="3">
    <source>
        <dbReference type="ARBA" id="ARBA00006108"/>
    </source>
</evidence>
<reference evidence="23" key="2">
    <citation type="submission" date="2025-08" db="UniProtKB">
        <authorList>
            <consortium name="RefSeq"/>
        </authorList>
    </citation>
    <scope>IDENTIFICATION</scope>
    <source>
        <tissue evidence="23">Blood</tissue>
    </source>
</reference>
<evidence type="ECO:0000256" key="6">
    <source>
        <dbReference type="ARBA" id="ARBA00022553"/>
    </source>
</evidence>
<dbReference type="PANTHER" id="PTHR21230">
    <property type="entry name" value="VESICLE TRANSPORT V-SNARE PROTEIN VTI1-RELATED"/>
    <property type="match status" value="1"/>
</dbReference>
<evidence type="ECO:0000256" key="4">
    <source>
        <dbReference type="ARBA" id="ARBA00022448"/>
    </source>
</evidence>
<sequence>MATSAASSEHFEKLHEIFRGLHEDLRGVPERLLGTAGTEEKKKLIRDFDEKQQEANETLAEMEEELRYAPLSFRNPMMSKLRTYRKDLAKLHREVRSTPLTATPGGRGDMKYGSYAVENEHMNRLQSQRALLLQGTDSLNRATQSIERSHRIATETDQIGSEIIEELGEQRDQLERTKSRLVNTSENLSKSRKILRSMSRKEGPKNNNYWNQINLQASPWLWEEQAEAKTEEGAEQVASIPPVCLKQSPAYHCLLEIQRNSEKTKLEVLKGWDHKSFCSSFYPFLNTVLGT</sequence>
<gene>
    <name evidence="23" type="primary">VTI1B</name>
</gene>
<dbReference type="GO" id="GO:1903076">
    <property type="term" value="P:regulation of protein localization to plasma membrane"/>
    <property type="evidence" value="ECO:0007669"/>
    <property type="project" value="TreeGrafter"/>
</dbReference>
<evidence type="ECO:0000259" key="21">
    <source>
        <dbReference type="SMART" id="SM00397"/>
    </source>
</evidence>
<evidence type="ECO:0000256" key="16">
    <source>
        <dbReference type="ARBA" id="ARBA00037845"/>
    </source>
</evidence>
<dbReference type="Gene3D" id="1.20.5.110">
    <property type="match status" value="1"/>
</dbReference>
<dbReference type="Proteomes" id="UP000286641">
    <property type="component" value="Unplaced"/>
</dbReference>
<evidence type="ECO:0000256" key="13">
    <source>
        <dbReference type="ARBA" id="ARBA00023136"/>
    </source>
</evidence>
<dbReference type="Pfam" id="PF05008">
    <property type="entry name" value="V-SNARE"/>
    <property type="match status" value="1"/>
</dbReference>
<evidence type="ECO:0000313" key="23">
    <source>
        <dbReference type="RefSeq" id="XP_025725612.1"/>
    </source>
</evidence>
<evidence type="ECO:0000256" key="18">
    <source>
        <dbReference type="ARBA" id="ARBA00062304"/>
    </source>
</evidence>
<dbReference type="GO" id="GO:0042147">
    <property type="term" value="P:retrograde transport, endosome to Golgi"/>
    <property type="evidence" value="ECO:0007669"/>
    <property type="project" value="TreeGrafter"/>
</dbReference>
<evidence type="ECO:0000256" key="20">
    <source>
        <dbReference type="SAM" id="Coils"/>
    </source>
</evidence>
<dbReference type="InterPro" id="IPR038407">
    <property type="entry name" value="v-SNARE_N_sf"/>
</dbReference>
<dbReference type="RefSeq" id="XP_025725612.1">
    <property type="nucleotide sequence ID" value="XM_025869827.1"/>
</dbReference>
<keyword evidence="8" id="KW-0967">Endosome</keyword>
<dbReference type="InterPro" id="IPR007705">
    <property type="entry name" value="Vesicle_trsprt_v-SNARE_N"/>
</dbReference>
<dbReference type="InParanoid" id="A0A3Q7P5L7"/>
<evidence type="ECO:0000256" key="10">
    <source>
        <dbReference type="ARBA" id="ARBA00022989"/>
    </source>
</evidence>
<keyword evidence="9" id="KW-0653">Protein transport</keyword>
<dbReference type="SUPFAM" id="SSF58038">
    <property type="entry name" value="SNARE fusion complex"/>
    <property type="match status" value="1"/>
</dbReference>
<dbReference type="CDD" id="cd15890">
    <property type="entry name" value="SNARE_Vti1b"/>
    <property type="match status" value="1"/>
</dbReference>
<keyword evidence="13" id="KW-0472">Membrane</keyword>
<dbReference type="GO" id="GO:0031902">
    <property type="term" value="C:late endosome membrane"/>
    <property type="evidence" value="ECO:0007669"/>
    <property type="project" value="UniProtKB-SubCell"/>
</dbReference>
<organism evidence="22 23">
    <name type="scientific">Callorhinus ursinus</name>
    <name type="common">Northern fur seal</name>
    <dbReference type="NCBI Taxonomy" id="34884"/>
    <lineage>
        <taxon>Eukaryota</taxon>
        <taxon>Metazoa</taxon>
        <taxon>Chordata</taxon>
        <taxon>Craniata</taxon>
        <taxon>Vertebrata</taxon>
        <taxon>Euteleostomi</taxon>
        <taxon>Mammalia</taxon>
        <taxon>Eutheria</taxon>
        <taxon>Laurasiatheria</taxon>
        <taxon>Carnivora</taxon>
        <taxon>Caniformia</taxon>
        <taxon>Pinnipedia</taxon>
        <taxon>Otariidae</taxon>
        <taxon>Callorhinus</taxon>
    </lineage>
</organism>
<dbReference type="AlphaFoldDB" id="A0A3Q7P5L7"/>
<dbReference type="Gene3D" id="1.20.58.400">
    <property type="entry name" value="t-snare proteins"/>
    <property type="match status" value="1"/>
</dbReference>
<keyword evidence="5" id="KW-0488">Methylation</keyword>
<dbReference type="GO" id="GO:0006891">
    <property type="term" value="P:intra-Golgi vesicle-mediated transport"/>
    <property type="evidence" value="ECO:0007669"/>
    <property type="project" value="TreeGrafter"/>
</dbReference>
<evidence type="ECO:0000256" key="12">
    <source>
        <dbReference type="ARBA" id="ARBA00023054"/>
    </source>
</evidence>
<reference key="1">
    <citation type="submission" date="2019-01" db="UniProtKB">
        <authorList>
            <consortium name="RefSeq"/>
        </authorList>
    </citation>
    <scope>IDENTIFICATION</scope>
</reference>
<name>A0A3Q7P5L7_CALUR</name>
<evidence type="ECO:0000256" key="14">
    <source>
        <dbReference type="ARBA" id="ARBA00023228"/>
    </source>
</evidence>
<dbReference type="GO" id="GO:0006896">
    <property type="term" value="P:Golgi to vacuole transport"/>
    <property type="evidence" value="ECO:0007669"/>
    <property type="project" value="TreeGrafter"/>
</dbReference>
<keyword evidence="6" id="KW-0597">Phosphoprotein</keyword>
<dbReference type="CTD" id="10490"/>
<dbReference type="GO" id="GO:0012507">
    <property type="term" value="C:ER to Golgi transport vesicle membrane"/>
    <property type="evidence" value="ECO:0007669"/>
    <property type="project" value="TreeGrafter"/>
</dbReference>
<keyword evidence="12 20" id="KW-0175">Coiled coil</keyword>
<evidence type="ECO:0000256" key="9">
    <source>
        <dbReference type="ARBA" id="ARBA00022927"/>
    </source>
</evidence>
<dbReference type="GO" id="GO:0005794">
    <property type="term" value="C:Golgi apparatus"/>
    <property type="evidence" value="ECO:0007669"/>
    <property type="project" value="TreeGrafter"/>
</dbReference>
<dbReference type="GO" id="GO:0055038">
    <property type="term" value="C:recycling endosome membrane"/>
    <property type="evidence" value="ECO:0007669"/>
    <property type="project" value="UniProtKB-SubCell"/>
</dbReference>
<dbReference type="GO" id="GO:0031901">
    <property type="term" value="C:early endosome membrane"/>
    <property type="evidence" value="ECO:0007669"/>
    <property type="project" value="UniProtKB-SubCell"/>
</dbReference>
<feature type="coiled-coil region" evidence="20">
    <location>
        <begin position="164"/>
        <end position="191"/>
    </location>
</feature>
<evidence type="ECO:0000313" key="22">
    <source>
        <dbReference type="Proteomes" id="UP000286641"/>
    </source>
</evidence>
<dbReference type="InterPro" id="IPR000727">
    <property type="entry name" value="T_SNARE_dom"/>
</dbReference>